<name>A0AA38HXE3_9CUCU</name>
<dbReference type="GO" id="GO:0005783">
    <property type="term" value="C:endoplasmic reticulum"/>
    <property type="evidence" value="ECO:0007669"/>
    <property type="project" value="TreeGrafter"/>
</dbReference>
<dbReference type="Proteomes" id="UP001168821">
    <property type="component" value="Unassembled WGS sequence"/>
</dbReference>
<gene>
    <name evidence="2" type="ORF">Zmor_023200</name>
</gene>
<evidence type="ECO:0000313" key="2">
    <source>
        <dbReference type="EMBL" id="KAJ3645555.1"/>
    </source>
</evidence>
<feature type="transmembrane region" description="Helical" evidence="1">
    <location>
        <begin position="318"/>
        <end position="341"/>
    </location>
</feature>
<feature type="transmembrane region" description="Helical" evidence="1">
    <location>
        <begin position="289"/>
        <end position="312"/>
    </location>
</feature>
<proteinExistence type="predicted"/>
<feature type="transmembrane region" description="Helical" evidence="1">
    <location>
        <begin position="263"/>
        <end position="282"/>
    </location>
</feature>
<dbReference type="InterPro" id="IPR007720">
    <property type="entry name" value="PigQ/GPI1"/>
</dbReference>
<evidence type="ECO:0008006" key="4">
    <source>
        <dbReference type="Google" id="ProtNLM"/>
    </source>
</evidence>
<feature type="transmembrane region" description="Helical" evidence="1">
    <location>
        <begin position="405"/>
        <end position="427"/>
    </location>
</feature>
<keyword evidence="3" id="KW-1185">Reference proteome</keyword>
<dbReference type="PANTHER" id="PTHR21329:SF3">
    <property type="entry name" value="PHOSPHATIDYLINOSITOL N-ACETYLGLUCOSAMINYLTRANSFERASE SUBUNIT Q"/>
    <property type="match status" value="1"/>
</dbReference>
<dbReference type="GO" id="GO:0016020">
    <property type="term" value="C:membrane"/>
    <property type="evidence" value="ECO:0007669"/>
    <property type="project" value="InterPro"/>
</dbReference>
<dbReference type="EMBL" id="JALNTZ010000007">
    <property type="protein sequence ID" value="KAJ3645555.1"/>
    <property type="molecule type" value="Genomic_DNA"/>
</dbReference>
<comment type="caution">
    <text evidence="2">The sequence shown here is derived from an EMBL/GenBank/DDBJ whole genome shotgun (WGS) entry which is preliminary data.</text>
</comment>
<keyword evidence="1" id="KW-0812">Transmembrane</keyword>
<dbReference type="PANTHER" id="PTHR21329">
    <property type="entry name" value="PHOSPHATIDYLINOSITOL N-ACETYLGLUCOSAMINYLTRANSFERASE SUBUNIT Q-RELATED"/>
    <property type="match status" value="1"/>
</dbReference>
<organism evidence="2 3">
    <name type="scientific">Zophobas morio</name>
    <dbReference type="NCBI Taxonomy" id="2755281"/>
    <lineage>
        <taxon>Eukaryota</taxon>
        <taxon>Metazoa</taxon>
        <taxon>Ecdysozoa</taxon>
        <taxon>Arthropoda</taxon>
        <taxon>Hexapoda</taxon>
        <taxon>Insecta</taxon>
        <taxon>Pterygota</taxon>
        <taxon>Neoptera</taxon>
        <taxon>Endopterygota</taxon>
        <taxon>Coleoptera</taxon>
        <taxon>Polyphaga</taxon>
        <taxon>Cucujiformia</taxon>
        <taxon>Tenebrionidae</taxon>
        <taxon>Zophobas</taxon>
    </lineage>
</organism>
<dbReference type="GO" id="GO:0006506">
    <property type="term" value="P:GPI anchor biosynthetic process"/>
    <property type="evidence" value="ECO:0007669"/>
    <property type="project" value="InterPro"/>
</dbReference>
<accession>A0AA38HXE3</accession>
<evidence type="ECO:0000256" key="1">
    <source>
        <dbReference type="SAM" id="Phobius"/>
    </source>
</evidence>
<protein>
    <recommendedName>
        <fullName evidence="4">Phosphatidylinositol N-acetylglucosaminyltransferase subunit Q</fullName>
    </recommendedName>
</protein>
<reference evidence="2" key="1">
    <citation type="journal article" date="2023" name="G3 (Bethesda)">
        <title>Whole genome assemblies of Zophobas morio and Tenebrio molitor.</title>
        <authorList>
            <person name="Kaur S."/>
            <person name="Stinson S.A."/>
            <person name="diCenzo G.C."/>
        </authorList>
    </citation>
    <scope>NUCLEOTIDE SEQUENCE</scope>
    <source>
        <strain evidence="2">QUZm001</strain>
    </source>
</reference>
<keyword evidence="1" id="KW-1133">Transmembrane helix</keyword>
<dbReference type="Pfam" id="PF05024">
    <property type="entry name" value="Gpi1"/>
    <property type="match status" value="1"/>
</dbReference>
<keyword evidence="1" id="KW-0472">Membrane</keyword>
<evidence type="ECO:0000313" key="3">
    <source>
        <dbReference type="Proteomes" id="UP001168821"/>
    </source>
</evidence>
<sequence>MVKNILVFVPNSLHLNKTGYLEGVRNESDECAAYYITNDAPLKEKSNNVVGYLSNDVTRVKRDSRTLHIDNATSKITLINYSNPNVVRIVYDFKAFRDCDELNPEVQYGVHFKFLSCNVRKRRRVSDENGRKSLAFRLLLFFNVLLEGLVTVFNKTKPLWGYSATVTHFRDNLESYKWFIEQLLKEKRLTPKSGNLLFSKIFDLVLGVLLLRFFLEHEDFIVRFIENVRENIIHNFRDLLIYLMGSPIGLKLNYAFNKSLGTFFFYHISLWRVFLITMQPFLKEYFRFLVLPAVFGFSYQIAMLSDLISIATFHVYCIYVYAARLIYFQLKGLLSLWRLFIGRKYNPLRTRVDSYQYSQHQLFIGTLGFTVLLFLLPTTAMYYAVFVTFRLVILIVEEILTKIRYVLQCLPIYVFILFLASSPHMAGPICLKSKKSKDGIPTFEAHLKMLPLLKSIKTFAPEVANPAPSLSLGKIFTGVLL</sequence>
<feature type="transmembrane region" description="Helical" evidence="1">
    <location>
        <begin position="362"/>
        <end position="385"/>
    </location>
</feature>
<dbReference type="AlphaFoldDB" id="A0AA38HXE3"/>